<protein>
    <submittedName>
        <fullName evidence="1">Uncharacterized protein</fullName>
    </submittedName>
</protein>
<dbReference type="PANTHER" id="PTHR37816">
    <property type="entry name" value="YALI0E33011P"/>
    <property type="match status" value="1"/>
</dbReference>
<dbReference type="EMBL" id="JADNYJ010000086">
    <property type="protein sequence ID" value="KAF8888151.1"/>
    <property type="molecule type" value="Genomic_DNA"/>
</dbReference>
<reference evidence="1" key="1">
    <citation type="submission" date="2020-11" db="EMBL/GenBank/DDBJ databases">
        <authorList>
            <consortium name="DOE Joint Genome Institute"/>
            <person name="Ahrendt S."/>
            <person name="Riley R."/>
            <person name="Andreopoulos W."/>
            <person name="LaButti K."/>
            <person name="Pangilinan J."/>
            <person name="Ruiz-duenas F.J."/>
            <person name="Barrasa J.M."/>
            <person name="Sanchez-Garcia M."/>
            <person name="Camarero S."/>
            <person name="Miyauchi S."/>
            <person name="Serrano A."/>
            <person name="Linde D."/>
            <person name="Babiker R."/>
            <person name="Drula E."/>
            <person name="Ayuso-Fernandez I."/>
            <person name="Pacheco R."/>
            <person name="Padilla G."/>
            <person name="Ferreira P."/>
            <person name="Barriuso J."/>
            <person name="Kellner H."/>
            <person name="Castanera R."/>
            <person name="Alfaro M."/>
            <person name="Ramirez L."/>
            <person name="Pisabarro A.G."/>
            <person name="Kuo A."/>
            <person name="Tritt A."/>
            <person name="Lipzen A."/>
            <person name="He G."/>
            <person name="Yan M."/>
            <person name="Ng V."/>
            <person name="Cullen D."/>
            <person name="Martin F."/>
            <person name="Rosso M.-N."/>
            <person name="Henrissat B."/>
            <person name="Hibbett D."/>
            <person name="Martinez A.T."/>
            <person name="Grigoriev I.V."/>
        </authorList>
    </citation>
    <scope>NUCLEOTIDE SEQUENCE</scope>
    <source>
        <strain evidence="1">AH 44721</strain>
    </source>
</reference>
<dbReference type="AlphaFoldDB" id="A0A9P5NH92"/>
<dbReference type="PANTHER" id="PTHR37816:SF1">
    <property type="entry name" value="TOXIN"/>
    <property type="match status" value="1"/>
</dbReference>
<dbReference type="OrthoDB" id="65590at2759"/>
<comment type="caution">
    <text evidence="1">The sequence shown here is derived from an EMBL/GenBank/DDBJ whole genome shotgun (WGS) entry which is preliminary data.</text>
</comment>
<name>A0A9P5NH92_GYMJU</name>
<evidence type="ECO:0000313" key="1">
    <source>
        <dbReference type="EMBL" id="KAF8888151.1"/>
    </source>
</evidence>
<sequence>MSRLASFLQSTTATALSRILGVPYIDMDKIMYQPGWVESPPDEFQVRLREAMAQGTGRGWVVDGNYVNMGGKIPFEESTDVIWLDPPLALYLPRIIWRSILRMFDMTEQCSPGCHQTFSNSLYIIWRCITHHWSSRPRYEARLREFSRVKGTNTMKRKMQRIGGWGGQLQKWLKDVENMTRSK</sequence>
<accession>A0A9P5NH92</accession>
<dbReference type="InterPro" id="IPR052922">
    <property type="entry name" value="Cytidylate_Kinase-2"/>
</dbReference>
<dbReference type="SUPFAM" id="SSF52540">
    <property type="entry name" value="P-loop containing nucleoside triphosphate hydrolases"/>
    <property type="match status" value="1"/>
</dbReference>
<proteinExistence type="predicted"/>
<organism evidence="1 2">
    <name type="scientific">Gymnopilus junonius</name>
    <name type="common">Spectacular rustgill mushroom</name>
    <name type="synonym">Gymnopilus spectabilis subsp. junonius</name>
    <dbReference type="NCBI Taxonomy" id="109634"/>
    <lineage>
        <taxon>Eukaryota</taxon>
        <taxon>Fungi</taxon>
        <taxon>Dikarya</taxon>
        <taxon>Basidiomycota</taxon>
        <taxon>Agaricomycotina</taxon>
        <taxon>Agaricomycetes</taxon>
        <taxon>Agaricomycetidae</taxon>
        <taxon>Agaricales</taxon>
        <taxon>Agaricineae</taxon>
        <taxon>Hymenogastraceae</taxon>
        <taxon>Gymnopilus</taxon>
    </lineage>
</organism>
<dbReference type="InterPro" id="IPR027417">
    <property type="entry name" value="P-loop_NTPase"/>
</dbReference>
<evidence type="ECO:0000313" key="2">
    <source>
        <dbReference type="Proteomes" id="UP000724874"/>
    </source>
</evidence>
<gene>
    <name evidence="1" type="ORF">CPB84DRAFT_1473914</name>
</gene>
<keyword evidence="2" id="KW-1185">Reference proteome</keyword>
<dbReference type="Gene3D" id="3.40.50.300">
    <property type="entry name" value="P-loop containing nucleotide triphosphate hydrolases"/>
    <property type="match status" value="1"/>
</dbReference>
<dbReference type="Proteomes" id="UP000724874">
    <property type="component" value="Unassembled WGS sequence"/>
</dbReference>